<evidence type="ECO:0000256" key="8">
    <source>
        <dbReference type="SAM" id="MobiDB-lite"/>
    </source>
</evidence>
<evidence type="ECO:0000256" key="1">
    <source>
        <dbReference type="ARBA" id="ARBA00012493"/>
    </source>
</evidence>
<name>A0AAV3ZJ11_9GAST</name>
<keyword evidence="7" id="KW-0695">RNA-directed DNA polymerase</keyword>
<keyword evidence="6" id="KW-0378">Hydrolase</keyword>
<keyword evidence="3" id="KW-0548">Nucleotidyltransferase</keyword>
<dbReference type="InterPro" id="IPR021109">
    <property type="entry name" value="Peptidase_aspartic_dom_sf"/>
</dbReference>
<dbReference type="GO" id="GO:0004190">
    <property type="term" value="F:aspartic-type endopeptidase activity"/>
    <property type="evidence" value="ECO:0007669"/>
    <property type="project" value="InterPro"/>
</dbReference>
<keyword evidence="2" id="KW-0808">Transferase</keyword>
<dbReference type="EC" id="2.7.7.49" evidence="1"/>
<feature type="region of interest" description="Disordered" evidence="8">
    <location>
        <begin position="198"/>
        <end position="220"/>
    </location>
</feature>
<gene>
    <name evidence="11" type="ORF">PoB_002103200</name>
</gene>
<dbReference type="InterPro" id="IPR001969">
    <property type="entry name" value="Aspartic_peptidase_AS"/>
</dbReference>
<evidence type="ECO:0000313" key="12">
    <source>
        <dbReference type="Proteomes" id="UP000735302"/>
    </source>
</evidence>
<dbReference type="InterPro" id="IPR043128">
    <property type="entry name" value="Rev_trsase/Diguanyl_cyclase"/>
</dbReference>
<dbReference type="PANTHER" id="PTHR37984:SF11">
    <property type="entry name" value="INTEGRASE CATALYTIC DOMAIN-CONTAINING PROTEIN"/>
    <property type="match status" value="1"/>
</dbReference>
<dbReference type="FunFam" id="3.10.20.370:FF:000001">
    <property type="entry name" value="Retrovirus-related Pol polyprotein from transposon 17.6-like protein"/>
    <property type="match status" value="1"/>
</dbReference>
<feature type="region of interest" description="Disordered" evidence="8">
    <location>
        <begin position="1133"/>
        <end position="1247"/>
    </location>
</feature>
<feature type="compositionally biased region" description="Polar residues" evidence="8">
    <location>
        <begin position="1187"/>
        <end position="1197"/>
    </location>
</feature>
<dbReference type="InterPro" id="IPR000477">
    <property type="entry name" value="RT_dom"/>
</dbReference>
<dbReference type="CDD" id="cd01647">
    <property type="entry name" value="RT_LTR"/>
    <property type="match status" value="1"/>
</dbReference>
<accession>A0AAV3ZJ11</accession>
<dbReference type="GO" id="GO:0006508">
    <property type="term" value="P:proteolysis"/>
    <property type="evidence" value="ECO:0007669"/>
    <property type="project" value="InterPro"/>
</dbReference>
<dbReference type="InterPro" id="IPR050951">
    <property type="entry name" value="Retrovirus_Pol_polyprotein"/>
</dbReference>
<keyword evidence="5" id="KW-0255">Endonuclease</keyword>
<dbReference type="Gene3D" id="3.10.10.10">
    <property type="entry name" value="HIV Type 1 Reverse Transcriptase, subunit A, domain 1"/>
    <property type="match status" value="1"/>
</dbReference>
<dbReference type="GO" id="GO:0004519">
    <property type="term" value="F:endonuclease activity"/>
    <property type="evidence" value="ECO:0007669"/>
    <property type="project" value="UniProtKB-KW"/>
</dbReference>
<keyword evidence="4" id="KW-0540">Nuclease</keyword>
<keyword evidence="12" id="KW-1185">Reference proteome</keyword>
<feature type="region of interest" description="Disordered" evidence="8">
    <location>
        <begin position="261"/>
        <end position="296"/>
    </location>
</feature>
<evidence type="ECO:0000259" key="10">
    <source>
        <dbReference type="PROSITE" id="PS50994"/>
    </source>
</evidence>
<evidence type="ECO:0000256" key="4">
    <source>
        <dbReference type="ARBA" id="ARBA00022722"/>
    </source>
</evidence>
<dbReference type="SUPFAM" id="SSF53098">
    <property type="entry name" value="Ribonuclease H-like"/>
    <property type="match status" value="1"/>
</dbReference>
<sequence>MNLPPYEKFDCRSEGLAVRWSKWLKRLEHIFDGYQIDETQSKRRYALLLTYGGAELNDIVESLPTISAIETGDNPYQELKTALTNHFNPQSNTEMLRYQFRHKRQTPGTKIDDFYAELRQLADPCRFNDPEDEIKSQIISGCLSKKLREKGLTTPLDLTNLLKHARTLEMTEEYCKQLPQYPQQVNKIHHRSTLRPALTKHRQGAQQNYHHSKQVTPPPQKCRNCGGSWPHVGGQNKCPAFNKTCRNCSKLHHFASVCKSAPAKPSTFSSKRKTTRNIQESSELDHDAESTDEDPEYIFHTNPASEKLPRLMVMINDIDIKVLADSGSSTNIISLADFQKIQPPPQLKNTACKIFSYASSEPLEMLGCFDAVIQAPNGSSCNSKINVIRSNTTPLLGWPTCQQLEILKTPEPINHLITNPEQIFTQYPEVFEDRIGKLKDIKIKLHIDESIKPVAQPHRRIPFLMRKKVEKELERLQDLDIIRKAEGPTPWISPIVIVPKGNDEIRICIDNRCANQAIQRERHVTPTLDDLINDLNGAMVFSKIDLKNGYHQLELDEESKYITTFSTHIGIFQYNRLHFGINSASEIFQHQVTNLIQGVQAKNYSDDIIVYGKSETGNLQEARKNHDENLSNLLQRLKENNVTANAAKCSFHKTNLKFHGYIFSQDGISADPEKLQALKDVKPPQNAKEVSYFNPKSQTELVLDASPVGLGCLLTQKDSDNKVRVIAYASRALTPVEQRYSQIEREALAIIWATEHFHLYLFGTDFCIITDHKPLETIFTRTKSSPSARIERWLLRLQPYSFTVKYRPGENNPSDYLSRHPMETTQISSRQQKVAEDYIQQISLDSVPKSLTLSDIKTETMKDPTLQFAISCMQQDKWYSSQETSQIHFDKDMFQSLEKVKSSLTTDGCILLRNNQLVIPKSLQDKCIDLAHEGHLGIVKTKQLLREKIWFPGIDAKVEAKTVRSDNGPPFNSHDFHAFATTLGFKHRKITPLWPKANGICERFMKNIGKVLKTSHVGNKNFKQELYSFLRNYRQIPHSTTGISPSILMFSRQTESKLPSCISTPSPLQQRLYNKTKLTDYAKKQKMKENADKRNSQPSTINIGDTVLVKQVKTNKQTPPFDPQPLLVTNKKESMVTASRGSMDKTRNSSFFKKVSPQIPLAPDPTEEGDIELHPSDIGTPDDRSTESNSSGPSTELQVELPCSPPIQAERPSPPVEPHRRTRVPHTHAPYTTKSGRVVRKPLKYTE</sequence>
<dbReference type="SUPFAM" id="SSF56672">
    <property type="entry name" value="DNA/RNA polymerases"/>
    <property type="match status" value="1"/>
</dbReference>
<dbReference type="EMBL" id="BLXT01002457">
    <property type="protein sequence ID" value="GFN94526.1"/>
    <property type="molecule type" value="Genomic_DNA"/>
</dbReference>
<dbReference type="InterPro" id="IPR012337">
    <property type="entry name" value="RNaseH-like_sf"/>
</dbReference>
<reference evidence="11 12" key="1">
    <citation type="journal article" date="2021" name="Elife">
        <title>Chloroplast acquisition without the gene transfer in kleptoplastic sea slugs, Plakobranchus ocellatus.</title>
        <authorList>
            <person name="Maeda T."/>
            <person name="Takahashi S."/>
            <person name="Yoshida T."/>
            <person name="Shimamura S."/>
            <person name="Takaki Y."/>
            <person name="Nagai Y."/>
            <person name="Toyoda A."/>
            <person name="Suzuki Y."/>
            <person name="Arimoto A."/>
            <person name="Ishii H."/>
            <person name="Satoh N."/>
            <person name="Nishiyama T."/>
            <person name="Hasebe M."/>
            <person name="Maruyama T."/>
            <person name="Minagawa J."/>
            <person name="Obokata J."/>
            <person name="Shigenobu S."/>
        </authorList>
    </citation>
    <scope>NUCLEOTIDE SEQUENCE [LARGE SCALE GENOMIC DNA]</scope>
</reference>
<evidence type="ECO:0000256" key="2">
    <source>
        <dbReference type="ARBA" id="ARBA00022679"/>
    </source>
</evidence>
<evidence type="ECO:0000256" key="6">
    <source>
        <dbReference type="ARBA" id="ARBA00022801"/>
    </source>
</evidence>
<dbReference type="PROSITE" id="PS50994">
    <property type="entry name" value="INTEGRASE"/>
    <property type="match status" value="1"/>
</dbReference>
<feature type="compositionally biased region" description="Basic residues" evidence="8">
    <location>
        <begin position="1237"/>
        <end position="1247"/>
    </location>
</feature>
<dbReference type="Pfam" id="PF17921">
    <property type="entry name" value="Integrase_H2C2"/>
    <property type="match status" value="1"/>
</dbReference>
<dbReference type="Gene3D" id="3.30.420.10">
    <property type="entry name" value="Ribonuclease H-like superfamily/Ribonuclease H"/>
    <property type="match status" value="1"/>
</dbReference>
<evidence type="ECO:0000256" key="7">
    <source>
        <dbReference type="ARBA" id="ARBA00022918"/>
    </source>
</evidence>
<feature type="compositionally biased region" description="Basic and acidic residues" evidence="8">
    <location>
        <begin position="1171"/>
        <end position="1186"/>
    </location>
</feature>
<dbReference type="InterPro" id="IPR041588">
    <property type="entry name" value="Integrase_H2C2"/>
</dbReference>
<dbReference type="SUPFAM" id="SSF50630">
    <property type="entry name" value="Acid proteases"/>
    <property type="match status" value="1"/>
</dbReference>
<dbReference type="InterPro" id="IPR043502">
    <property type="entry name" value="DNA/RNA_pol_sf"/>
</dbReference>
<protein>
    <recommendedName>
        <fullName evidence="1">RNA-directed DNA polymerase</fullName>
        <ecNumber evidence="1">2.7.7.49</ecNumber>
    </recommendedName>
</protein>
<evidence type="ECO:0000256" key="3">
    <source>
        <dbReference type="ARBA" id="ARBA00022695"/>
    </source>
</evidence>
<dbReference type="GO" id="GO:0003676">
    <property type="term" value="F:nucleic acid binding"/>
    <property type="evidence" value="ECO:0007669"/>
    <property type="project" value="InterPro"/>
</dbReference>
<organism evidence="11 12">
    <name type="scientific">Plakobranchus ocellatus</name>
    <dbReference type="NCBI Taxonomy" id="259542"/>
    <lineage>
        <taxon>Eukaryota</taxon>
        <taxon>Metazoa</taxon>
        <taxon>Spiralia</taxon>
        <taxon>Lophotrochozoa</taxon>
        <taxon>Mollusca</taxon>
        <taxon>Gastropoda</taxon>
        <taxon>Heterobranchia</taxon>
        <taxon>Euthyneura</taxon>
        <taxon>Panpulmonata</taxon>
        <taxon>Sacoglossa</taxon>
        <taxon>Placobranchoidea</taxon>
        <taxon>Plakobranchidae</taxon>
        <taxon>Plakobranchus</taxon>
    </lineage>
</organism>
<comment type="caution">
    <text evidence="11">The sequence shown here is derived from an EMBL/GenBank/DDBJ whole genome shotgun (WGS) entry which is preliminary data.</text>
</comment>
<dbReference type="Pfam" id="PF00078">
    <property type="entry name" value="RVT_1"/>
    <property type="match status" value="1"/>
</dbReference>
<dbReference type="Pfam" id="PF17917">
    <property type="entry name" value="RT_RNaseH"/>
    <property type="match status" value="1"/>
</dbReference>
<dbReference type="Gene3D" id="3.30.70.270">
    <property type="match status" value="1"/>
</dbReference>
<dbReference type="CDD" id="cd09274">
    <property type="entry name" value="RNase_HI_RT_Ty3"/>
    <property type="match status" value="1"/>
</dbReference>
<evidence type="ECO:0000256" key="5">
    <source>
        <dbReference type="ARBA" id="ARBA00022759"/>
    </source>
</evidence>
<evidence type="ECO:0000259" key="9">
    <source>
        <dbReference type="PROSITE" id="PS50878"/>
    </source>
</evidence>
<dbReference type="Gene3D" id="3.10.20.370">
    <property type="match status" value="1"/>
</dbReference>
<feature type="domain" description="Integrase catalytic" evidence="10">
    <location>
        <begin position="961"/>
        <end position="1053"/>
    </location>
</feature>
<dbReference type="GO" id="GO:0015074">
    <property type="term" value="P:DNA integration"/>
    <property type="evidence" value="ECO:0007669"/>
    <property type="project" value="InterPro"/>
</dbReference>
<dbReference type="InterPro" id="IPR036397">
    <property type="entry name" value="RNaseH_sf"/>
</dbReference>
<dbReference type="InterPro" id="IPR001584">
    <property type="entry name" value="Integrase_cat-core"/>
</dbReference>
<dbReference type="GO" id="GO:0003964">
    <property type="term" value="F:RNA-directed DNA polymerase activity"/>
    <property type="evidence" value="ECO:0007669"/>
    <property type="project" value="UniProtKB-KW"/>
</dbReference>
<dbReference type="InterPro" id="IPR041373">
    <property type="entry name" value="RT_RNaseH"/>
</dbReference>
<dbReference type="PANTHER" id="PTHR37984">
    <property type="entry name" value="PROTEIN CBG26694"/>
    <property type="match status" value="1"/>
</dbReference>
<dbReference type="PROSITE" id="PS00141">
    <property type="entry name" value="ASP_PROTEASE"/>
    <property type="match status" value="1"/>
</dbReference>
<evidence type="ECO:0000313" key="11">
    <source>
        <dbReference type="EMBL" id="GFN94526.1"/>
    </source>
</evidence>
<feature type="domain" description="Reverse transcriptase" evidence="9">
    <location>
        <begin position="479"/>
        <end position="663"/>
    </location>
</feature>
<dbReference type="PROSITE" id="PS50878">
    <property type="entry name" value="RT_POL"/>
    <property type="match status" value="1"/>
</dbReference>
<dbReference type="AlphaFoldDB" id="A0AAV3ZJ11"/>
<proteinExistence type="predicted"/>
<dbReference type="Proteomes" id="UP000735302">
    <property type="component" value="Unassembled WGS sequence"/>
</dbReference>